<dbReference type="PANTHER" id="PTHR43289:SF34">
    <property type="entry name" value="SERINE_THREONINE-PROTEIN KINASE YBDM-RELATED"/>
    <property type="match status" value="1"/>
</dbReference>
<keyword evidence="7" id="KW-0723">Serine/threonine-protein kinase</keyword>
<dbReference type="InterPro" id="IPR017441">
    <property type="entry name" value="Protein_kinase_ATP_BS"/>
</dbReference>
<evidence type="ECO:0000259" key="6">
    <source>
        <dbReference type="PROSITE" id="PS50011"/>
    </source>
</evidence>
<dbReference type="EMBL" id="JACRIW010000097">
    <property type="protein sequence ID" value="MBI5170551.1"/>
    <property type="molecule type" value="Genomic_DNA"/>
</dbReference>
<proteinExistence type="predicted"/>
<dbReference type="AlphaFoldDB" id="A0A933SDH7"/>
<dbReference type="PANTHER" id="PTHR43289">
    <property type="entry name" value="MITOGEN-ACTIVATED PROTEIN KINASE KINASE KINASE 20-RELATED"/>
    <property type="match status" value="1"/>
</dbReference>
<evidence type="ECO:0000313" key="8">
    <source>
        <dbReference type="Proteomes" id="UP000696931"/>
    </source>
</evidence>
<keyword evidence="3 7" id="KW-0418">Kinase</keyword>
<dbReference type="PROSITE" id="PS00107">
    <property type="entry name" value="PROTEIN_KINASE_ATP"/>
    <property type="match status" value="1"/>
</dbReference>
<name>A0A933SDH7_UNCEI</name>
<comment type="caution">
    <text evidence="7">The sequence shown here is derived from an EMBL/GenBank/DDBJ whole genome shotgun (WGS) entry which is preliminary data.</text>
</comment>
<evidence type="ECO:0000256" key="5">
    <source>
        <dbReference type="PROSITE-ProRule" id="PRU10141"/>
    </source>
</evidence>
<dbReference type="PROSITE" id="PS00108">
    <property type="entry name" value="PROTEIN_KINASE_ST"/>
    <property type="match status" value="1"/>
</dbReference>
<dbReference type="Proteomes" id="UP000696931">
    <property type="component" value="Unassembled WGS sequence"/>
</dbReference>
<evidence type="ECO:0000313" key="7">
    <source>
        <dbReference type="EMBL" id="MBI5170551.1"/>
    </source>
</evidence>
<dbReference type="Gene3D" id="1.25.40.10">
    <property type="entry name" value="Tetratricopeptide repeat domain"/>
    <property type="match status" value="1"/>
</dbReference>
<dbReference type="Pfam" id="PF00069">
    <property type="entry name" value="Pkinase"/>
    <property type="match status" value="1"/>
</dbReference>
<dbReference type="SUPFAM" id="SSF56112">
    <property type="entry name" value="Protein kinase-like (PK-like)"/>
    <property type="match status" value="1"/>
</dbReference>
<evidence type="ECO:0000256" key="1">
    <source>
        <dbReference type="ARBA" id="ARBA00022679"/>
    </source>
</evidence>
<feature type="binding site" evidence="5">
    <location>
        <position position="118"/>
    </location>
    <ligand>
        <name>ATP</name>
        <dbReference type="ChEBI" id="CHEBI:30616"/>
    </ligand>
</feature>
<organism evidence="7 8">
    <name type="scientific">Eiseniibacteriota bacterium</name>
    <dbReference type="NCBI Taxonomy" id="2212470"/>
    <lineage>
        <taxon>Bacteria</taxon>
        <taxon>Candidatus Eiseniibacteriota</taxon>
    </lineage>
</organism>
<dbReference type="GO" id="GO:0004674">
    <property type="term" value="F:protein serine/threonine kinase activity"/>
    <property type="evidence" value="ECO:0007669"/>
    <property type="project" value="UniProtKB-KW"/>
</dbReference>
<accession>A0A933SDH7</accession>
<keyword evidence="2 5" id="KW-0547">Nucleotide-binding</keyword>
<dbReference type="SUPFAM" id="SSF48452">
    <property type="entry name" value="TPR-like"/>
    <property type="match status" value="1"/>
</dbReference>
<dbReference type="Gene3D" id="3.30.200.20">
    <property type="entry name" value="Phosphorylase Kinase, domain 1"/>
    <property type="match status" value="1"/>
</dbReference>
<evidence type="ECO:0000256" key="3">
    <source>
        <dbReference type="ARBA" id="ARBA00022777"/>
    </source>
</evidence>
<dbReference type="GO" id="GO:0005524">
    <property type="term" value="F:ATP binding"/>
    <property type="evidence" value="ECO:0007669"/>
    <property type="project" value="UniProtKB-UniRule"/>
</dbReference>
<sequence length="889" mass="96902">MTNVPAPAWEQVKALLDEALERPEAERAAFVARRAAGDGALRAEVESLLAAWDRAESSGAITAAFDLPAPSGGEQDTARIGQVVGSWRLEALVGHGGMGVVYRGEHTDARLGQRAAVKLLRRDYRPEDLRRFRDEQRILARLEHPHIARMLDAGITEDGTPYLAMEYVEGEPLLEHCRSHRLDLHARLELFEAICMAVQAAHRSLIVHRDLKPSNLFVDASGAPRLLDFGIAKRLGDTGEVEDATRTGQHVLTPEYASPEQFRAEPPSTLSDVYSLGVVLHELLTGERPHRLAGLTAGQAERIVCTEEPRKPSSYAGPFARSLAGDLDLVVLTALAKEPSRRYASAADLADELRRFRAGLPIQARPDTIGYRARKFAGRNRGVLATLALVLLALVAGVVSTARQAQQTKRRFEQVRALANTLLFDIQSEIRDQPGMTPLRERIVNRATAHLAGLAEDAKRDPALRGELAAAYEQLGELQGDPSFASLGDLPGAIASYRQARVLRQQALADAPGDPVRLHALARVTARLATALSWGGDNAAAVTLASGALDTLTLLRRGQPADSALVVDEACVRIERGWFRIWASDLEPGTADVRAGIAVLDSMRARHSGNLDLALARAEATIDLTDGLKFANRYTDMAREIEPVIAELDTLALTHPAHVRLRRRQLGLMRQLGEAYEVFAPGKAEAIYRRAVAVAEQQYVVDASNFSTRRNLASCWNHLGGVLLDGGRPAEAIPALRRASAEQRWLFERDASNHSDGSNLSTSLMWESQCLTRLGRHEEAISRSLEALAVRESLLTRSAGDAANIGNLGSAAGAVGLAYLAEARDSRTPPARRPECWRAARTYFVRGAEVFERLKGGGALMDFWQQDHVRCLQGMAACDSALGTSRTRR</sequence>
<dbReference type="CDD" id="cd14014">
    <property type="entry name" value="STKc_PknB_like"/>
    <property type="match status" value="1"/>
</dbReference>
<keyword evidence="1" id="KW-0808">Transferase</keyword>
<gene>
    <name evidence="7" type="ORF">HZA61_13770</name>
</gene>
<dbReference type="InterPro" id="IPR008271">
    <property type="entry name" value="Ser/Thr_kinase_AS"/>
</dbReference>
<keyword evidence="4 5" id="KW-0067">ATP-binding</keyword>
<dbReference type="InterPro" id="IPR011009">
    <property type="entry name" value="Kinase-like_dom_sf"/>
</dbReference>
<reference evidence="7" key="1">
    <citation type="submission" date="2020-07" db="EMBL/GenBank/DDBJ databases">
        <title>Huge and variable diversity of episymbiotic CPR bacteria and DPANN archaea in groundwater ecosystems.</title>
        <authorList>
            <person name="He C.Y."/>
            <person name="Keren R."/>
            <person name="Whittaker M."/>
            <person name="Farag I.F."/>
            <person name="Doudna J."/>
            <person name="Cate J.H.D."/>
            <person name="Banfield J.F."/>
        </authorList>
    </citation>
    <scope>NUCLEOTIDE SEQUENCE</scope>
    <source>
        <strain evidence="7">NC_groundwater_1813_Pr3_B-0.1um_71_17</strain>
    </source>
</reference>
<dbReference type="Gene3D" id="1.10.510.10">
    <property type="entry name" value="Transferase(Phosphotransferase) domain 1"/>
    <property type="match status" value="1"/>
</dbReference>
<evidence type="ECO:0000256" key="2">
    <source>
        <dbReference type="ARBA" id="ARBA00022741"/>
    </source>
</evidence>
<protein>
    <submittedName>
        <fullName evidence="7">Serine/threonine protein kinase</fullName>
    </submittedName>
</protein>
<evidence type="ECO:0000256" key="4">
    <source>
        <dbReference type="ARBA" id="ARBA00022840"/>
    </source>
</evidence>
<feature type="domain" description="Protein kinase" evidence="6">
    <location>
        <begin position="87"/>
        <end position="354"/>
    </location>
</feature>
<dbReference type="SMART" id="SM00220">
    <property type="entry name" value="S_TKc"/>
    <property type="match status" value="1"/>
</dbReference>
<dbReference type="InterPro" id="IPR011990">
    <property type="entry name" value="TPR-like_helical_dom_sf"/>
</dbReference>
<dbReference type="InterPro" id="IPR000719">
    <property type="entry name" value="Prot_kinase_dom"/>
</dbReference>
<dbReference type="PROSITE" id="PS50011">
    <property type="entry name" value="PROTEIN_KINASE_DOM"/>
    <property type="match status" value="1"/>
</dbReference>